<organism evidence="1 2">
    <name type="scientific">Portunus trituberculatus</name>
    <name type="common">Swimming crab</name>
    <name type="synonym">Neptunus trituberculatus</name>
    <dbReference type="NCBI Taxonomy" id="210409"/>
    <lineage>
        <taxon>Eukaryota</taxon>
        <taxon>Metazoa</taxon>
        <taxon>Ecdysozoa</taxon>
        <taxon>Arthropoda</taxon>
        <taxon>Crustacea</taxon>
        <taxon>Multicrustacea</taxon>
        <taxon>Malacostraca</taxon>
        <taxon>Eumalacostraca</taxon>
        <taxon>Eucarida</taxon>
        <taxon>Decapoda</taxon>
        <taxon>Pleocyemata</taxon>
        <taxon>Brachyura</taxon>
        <taxon>Eubrachyura</taxon>
        <taxon>Portunoidea</taxon>
        <taxon>Portunidae</taxon>
        <taxon>Portuninae</taxon>
        <taxon>Portunus</taxon>
    </lineage>
</organism>
<gene>
    <name evidence="1" type="ORF">E2C01_068039</name>
</gene>
<protein>
    <submittedName>
        <fullName evidence="1">Uncharacterized protein</fullName>
    </submittedName>
</protein>
<reference evidence="1 2" key="1">
    <citation type="submission" date="2019-05" db="EMBL/GenBank/DDBJ databases">
        <title>Another draft genome of Portunus trituberculatus and its Hox gene families provides insights of decapod evolution.</title>
        <authorList>
            <person name="Jeong J.-H."/>
            <person name="Song I."/>
            <person name="Kim S."/>
            <person name="Choi T."/>
            <person name="Kim D."/>
            <person name="Ryu S."/>
            <person name="Kim W."/>
        </authorList>
    </citation>
    <scope>NUCLEOTIDE SEQUENCE [LARGE SCALE GENOMIC DNA]</scope>
    <source>
        <tissue evidence="1">Muscle</tissue>
    </source>
</reference>
<dbReference type="EMBL" id="VSRR010037348">
    <property type="protein sequence ID" value="MPC73702.1"/>
    <property type="molecule type" value="Genomic_DNA"/>
</dbReference>
<dbReference type="AlphaFoldDB" id="A0A5B7HQY3"/>
<evidence type="ECO:0000313" key="1">
    <source>
        <dbReference type="EMBL" id="MPC73702.1"/>
    </source>
</evidence>
<proteinExistence type="predicted"/>
<comment type="caution">
    <text evidence="1">The sequence shown here is derived from an EMBL/GenBank/DDBJ whole genome shotgun (WGS) entry which is preliminary data.</text>
</comment>
<dbReference type="Proteomes" id="UP000324222">
    <property type="component" value="Unassembled WGS sequence"/>
</dbReference>
<name>A0A5B7HQY3_PORTR</name>
<keyword evidence="2" id="KW-1185">Reference proteome</keyword>
<accession>A0A5B7HQY3</accession>
<sequence>MFWQSGLYARNMKGAGLSPVGAPHNSVEAWHFTLDFCDMRIVRHLVENSGDLYSRP</sequence>
<evidence type="ECO:0000313" key="2">
    <source>
        <dbReference type="Proteomes" id="UP000324222"/>
    </source>
</evidence>